<evidence type="ECO:0000256" key="1">
    <source>
        <dbReference type="SAM" id="Phobius"/>
    </source>
</evidence>
<keyword evidence="1" id="KW-0472">Membrane</keyword>
<reference evidence="3" key="2">
    <citation type="journal article" date="2021" name="Sci. Data">
        <title>Chromosome-scale genome sequencing, assembly and annotation of six genomes from subfamily Leishmaniinae.</title>
        <authorList>
            <person name="Almutairi H."/>
            <person name="Urbaniak M.D."/>
            <person name="Bates M.D."/>
            <person name="Jariyapan N."/>
            <person name="Kwakye-Nuako G."/>
            <person name="Thomaz Soccol V."/>
            <person name="Al-Salem W.S."/>
            <person name="Dillon R.J."/>
            <person name="Bates P.A."/>
            <person name="Gatherer D."/>
        </authorList>
    </citation>
    <scope>NUCLEOTIDE SEQUENCE [LARGE SCALE GENOMIC DNA]</scope>
</reference>
<dbReference type="EMBL" id="JAFHLR010000032">
    <property type="protein sequence ID" value="KAG5470095.1"/>
    <property type="molecule type" value="Genomic_DNA"/>
</dbReference>
<dbReference type="KEGG" id="loi:92358743"/>
<proteinExistence type="predicted"/>
<name>A0A836H457_9TRYP</name>
<feature type="transmembrane region" description="Helical" evidence="1">
    <location>
        <begin position="29"/>
        <end position="49"/>
    </location>
</feature>
<dbReference type="AlphaFoldDB" id="A0A836H457"/>
<feature type="transmembrane region" description="Helical" evidence="1">
    <location>
        <begin position="339"/>
        <end position="359"/>
    </location>
</feature>
<evidence type="ECO:0000313" key="2">
    <source>
        <dbReference type="EMBL" id="KAG5470095.1"/>
    </source>
</evidence>
<comment type="caution">
    <text evidence="2">The sequence shown here is derived from an EMBL/GenBank/DDBJ whole genome shotgun (WGS) entry which is preliminary data.</text>
</comment>
<organism evidence="2 3">
    <name type="scientific">Leishmania orientalis</name>
    <dbReference type="NCBI Taxonomy" id="2249476"/>
    <lineage>
        <taxon>Eukaryota</taxon>
        <taxon>Discoba</taxon>
        <taxon>Euglenozoa</taxon>
        <taxon>Kinetoplastea</taxon>
        <taxon>Metakinetoplastina</taxon>
        <taxon>Trypanosomatida</taxon>
        <taxon>Trypanosomatidae</taxon>
        <taxon>Leishmaniinae</taxon>
        <taxon>Leishmania</taxon>
    </lineage>
</organism>
<evidence type="ECO:0000313" key="3">
    <source>
        <dbReference type="Proteomes" id="UP000674143"/>
    </source>
</evidence>
<accession>A0A836H457</accession>
<reference evidence="3" key="1">
    <citation type="journal article" date="2021" name="Microbiol. Resour. Announc.">
        <title>LGAAP: Leishmaniinae Genome Assembly and Annotation Pipeline.</title>
        <authorList>
            <person name="Almutairi H."/>
            <person name="Urbaniak M.D."/>
            <person name="Bates M.D."/>
            <person name="Jariyapan N."/>
            <person name="Kwakye-Nuako G."/>
            <person name="Thomaz-Soccol V."/>
            <person name="Al-Salem W.S."/>
            <person name="Dillon R.J."/>
            <person name="Bates P.A."/>
            <person name="Gatherer D."/>
        </authorList>
    </citation>
    <scope>NUCLEOTIDE SEQUENCE [LARGE SCALE GENOMIC DNA]</scope>
</reference>
<keyword evidence="1" id="KW-0812">Transmembrane</keyword>
<sequence>MNSSAGAIEGHAKVSWGLHIYDAGAPPPMLATSIWLLVSLIVAVLFLEVRPAAIRHLRASEGHNGRMIENDAYNAADTHWLWRLLVAVWTCALYDAVHRTCCYCVLSAHMLARRHLLPLGNDFFWDGLWTEWVNGVRFYLFCAPSASFASAAAFGSCANWKLPVAGALAYDRYPEHAALNVSSPATPSEVKLYHRVCLASLAITWVSVLALHGQYMLVRRAFLGAASSTPARLTNRLADEPTRAKTGQPMGTHSFATALHATDAPGDDSWVDSPEALAEEAWWRRQDEQLGLKRGCAYRVGTPPHVPALPTSQILWRCWPSLASAVYTTLYAFVGGLPLLMLLLFPAALSVVSVMMMLVTV</sequence>
<keyword evidence="3" id="KW-1185">Reference proteome</keyword>
<dbReference type="RefSeq" id="XP_067060361.1">
    <property type="nucleotide sequence ID" value="XM_067204809.1"/>
</dbReference>
<protein>
    <submittedName>
        <fullName evidence="2">Uncharacterized protein</fullName>
    </submittedName>
</protein>
<gene>
    <name evidence="2" type="ORF">LSCM4_02789</name>
</gene>
<dbReference type="Proteomes" id="UP000674143">
    <property type="component" value="Unassembled WGS sequence"/>
</dbReference>
<dbReference type="GeneID" id="92358743"/>
<keyword evidence="1" id="KW-1133">Transmembrane helix</keyword>
<feature type="transmembrane region" description="Helical" evidence="1">
    <location>
        <begin position="192"/>
        <end position="211"/>
    </location>
</feature>